<dbReference type="EMBL" id="LT629692">
    <property type="protein sequence ID" value="SDH62126.1"/>
    <property type="molecule type" value="Genomic_DNA"/>
</dbReference>
<dbReference type="RefSeq" id="WP_157681895.1">
    <property type="nucleotide sequence ID" value="NZ_LT629692.1"/>
</dbReference>
<reference evidence="1 2" key="1">
    <citation type="submission" date="2016-10" db="EMBL/GenBank/DDBJ databases">
        <authorList>
            <person name="de Groot N.N."/>
        </authorList>
    </citation>
    <scope>NUCLEOTIDE SEQUENCE [LARGE SCALE GENOMIC DNA]</scope>
    <source>
        <strain evidence="1 2">DSM 23142</strain>
    </source>
</reference>
<dbReference type="Proteomes" id="UP000199009">
    <property type="component" value="Chromosome I"/>
</dbReference>
<sequence length="49" mass="5359">MSNIIRRARAASSWLVEQILLVVVLAFGATLALLPVHHAHGARTRPHHA</sequence>
<proteinExistence type="predicted"/>
<protein>
    <submittedName>
        <fullName evidence="1">Uncharacterized protein</fullName>
    </submittedName>
</protein>
<organism evidence="1 2">
    <name type="scientific">Microbacterium pygmaeum</name>
    <dbReference type="NCBI Taxonomy" id="370764"/>
    <lineage>
        <taxon>Bacteria</taxon>
        <taxon>Bacillati</taxon>
        <taxon>Actinomycetota</taxon>
        <taxon>Actinomycetes</taxon>
        <taxon>Micrococcales</taxon>
        <taxon>Microbacteriaceae</taxon>
        <taxon>Microbacterium</taxon>
    </lineage>
</organism>
<evidence type="ECO:0000313" key="2">
    <source>
        <dbReference type="Proteomes" id="UP000199009"/>
    </source>
</evidence>
<dbReference type="AlphaFoldDB" id="A0A1G8DWN5"/>
<evidence type="ECO:0000313" key="1">
    <source>
        <dbReference type="EMBL" id="SDH62126.1"/>
    </source>
</evidence>
<gene>
    <name evidence="1" type="ORF">SAMN04489810_3471</name>
</gene>
<keyword evidence="2" id="KW-1185">Reference proteome</keyword>
<dbReference type="STRING" id="370764.SAMN04489810_3471"/>
<name>A0A1G8DWN5_9MICO</name>
<accession>A0A1G8DWN5</accession>